<protein>
    <recommendedName>
        <fullName evidence="5">DUF2059 domain-containing protein</fullName>
    </recommendedName>
</protein>
<accession>A0A437RIS8</accession>
<evidence type="ECO:0000313" key="4">
    <source>
        <dbReference type="Proteomes" id="UP000285575"/>
    </source>
</evidence>
<feature type="compositionally biased region" description="Low complexity" evidence="1">
    <location>
        <begin position="197"/>
        <end position="206"/>
    </location>
</feature>
<evidence type="ECO:0000256" key="1">
    <source>
        <dbReference type="SAM" id="MobiDB-lite"/>
    </source>
</evidence>
<evidence type="ECO:0000313" key="3">
    <source>
        <dbReference type="EMBL" id="RVU46666.1"/>
    </source>
</evidence>
<keyword evidence="4" id="KW-1185">Reference proteome</keyword>
<comment type="caution">
    <text evidence="3">The sequence shown here is derived from an EMBL/GenBank/DDBJ whole genome shotgun (WGS) entry which is preliminary data.</text>
</comment>
<feature type="region of interest" description="Disordered" evidence="1">
    <location>
        <begin position="181"/>
        <end position="206"/>
    </location>
</feature>
<evidence type="ECO:0008006" key="5">
    <source>
        <dbReference type="Google" id="ProtNLM"/>
    </source>
</evidence>
<reference evidence="3 4" key="1">
    <citation type="submission" date="2019-01" db="EMBL/GenBank/DDBJ databases">
        <authorList>
            <person name="Chen W.-M."/>
        </authorList>
    </citation>
    <scope>NUCLEOTIDE SEQUENCE [LARGE SCALE GENOMIC DNA]</scope>
    <source>
        <strain evidence="3 4">KYPY4</strain>
    </source>
</reference>
<keyword evidence="2" id="KW-0732">Signal</keyword>
<dbReference type="AlphaFoldDB" id="A0A437RIS8"/>
<dbReference type="OrthoDB" id="8902809at2"/>
<feature type="chain" id="PRO_5019338866" description="DUF2059 domain-containing protein" evidence="2">
    <location>
        <begin position="16"/>
        <end position="206"/>
    </location>
</feature>
<dbReference type="EMBL" id="SACR01000003">
    <property type="protein sequence ID" value="RVU46666.1"/>
    <property type="molecule type" value="Genomic_DNA"/>
</dbReference>
<gene>
    <name evidence="3" type="ORF">EOE66_12270</name>
</gene>
<proteinExistence type="predicted"/>
<organism evidence="3 4">
    <name type="scientific">Rubrivivax rivuli</name>
    <dbReference type="NCBI Taxonomy" id="1862385"/>
    <lineage>
        <taxon>Bacteria</taxon>
        <taxon>Pseudomonadati</taxon>
        <taxon>Pseudomonadota</taxon>
        <taxon>Betaproteobacteria</taxon>
        <taxon>Burkholderiales</taxon>
        <taxon>Sphaerotilaceae</taxon>
        <taxon>Rubrivivax</taxon>
    </lineage>
</organism>
<feature type="signal peptide" evidence="2">
    <location>
        <begin position="1"/>
        <end position="15"/>
    </location>
</feature>
<evidence type="ECO:0000256" key="2">
    <source>
        <dbReference type="SAM" id="SignalP"/>
    </source>
</evidence>
<name>A0A437RIS8_9BURK</name>
<dbReference type="Proteomes" id="UP000285575">
    <property type="component" value="Unassembled WGS sequence"/>
</dbReference>
<sequence length="206" mass="21575">MALAATLALAGAAHAQTPAPAPAAAPAAPAAPASEAKKALVARVLQLQQPGIEAMARQLSEQPARQLLQRAGQVLQGLPAERREALARDIEADARRYAEEATPIVVSRAVQLAPSTIGALLEERMTEEELREVIGILESAANRKFQQLGVDMQRAIGEKLVAETRGEISPKVQALEQAVAARLQPPADAAPKPKPSAKPAAPAKKP</sequence>